<protein>
    <submittedName>
        <fullName evidence="1">Uncharacterized protein</fullName>
    </submittedName>
</protein>
<gene>
    <name evidence="1" type="ORF">EA722_15795</name>
</gene>
<organism evidence="1 2">
    <name type="scientific">Acinetobacter baumannii</name>
    <dbReference type="NCBI Taxonomy" id="470"/>
    <lineage>
        <taxon>Bacteria</taxon>
        <taxon>Pseudomonadati</taxon>
        <taxon>Pseudomonadota</taxon>
        <taxon>Gammaproteobacteria</taxon>
        <taxon>Moraxellales</taxon>
        <taxon>Moraxellaceae</taxon>
        <taxon>Acinetobacter</taxon>
        <taxon>Acinetobacter calcoaceticus/baumannii complex</taxon>
    </lineage>
</organism>
<dbReference type="Proteomes" id="UP000269597">
    <property type="component" value="Unassembled WGS sequence"/>
</dbReference>
<accession>A0A3R9RPB7</accession>
<reference evidence="1 2" key="1">
    <citation type="submission" date="2018-10" db="EMBL/GenBank/DDBJ databases">
        <title>GWAS and RNA-Seq identify cryptic mechanisms of antimicrobial resistance in Acinetobacter baumannii.</title>
        <authorList>
            <person name="Sahl J.W."/>
        </authorList>
    </citation>
    <scope>NUCLEOTIDE SEQUENCE [LARGE SCALE GENOMIC DNA]</scope>
    <source>
        <strain evidence="1 2">TG31299</strain>
    </source>
</reference>
<sequence>MYHKIVSLKLIGVIFSQIYWQELSKLLIKKPTCFQVSFSTSSSITTITQVYDFYIFKICISYNAHYVKSGLKLNIM</sequence>
<dbReference type="AlphaFoldDB" id="A0A3R9RPB7"/>
<comment type="caution">
    <text evidence="1">The sequence shown here is derived from an EMBL/GenBank/DDBJ whole genome shotgun (WGS) entry which is preliminary data.</text>
</comment>
<dbReference type="EMBL" id="RFBY01000065">
    <property type="protein sequence ID" value="RSP71851.1"/>
    <property type="molecule type" value="Genomic_DNA"/>
</dbReference>
<evidence type="ECO:0000313" key="2">
    <source>
        <dbReference type="Proteomes" id="UP000269597"/>
    </source>
</evidence>
<name>A0A3R9RPB7_ACIBA</name>
<proteinExistence type="predicted"/>
<evidence type="ECO:0000313" key="1">
    <source>
        <dbReference type="EMBL" id="RSP71851.1"/>
    </source>
</evidence>